<dbReference type="RefSeq" id="WP_012740792.1">
    <property type="nucleotide sequence ID" value="NC_012780.1"/>
</dbReference>
<dbReference type="KEGG" id="eel:EUBELI_20521"/>
<dbReference type="GO" id="GO:0004519">
    <property type="term" value="F:endonuclease activity"/>
    <property type="evidence" value="ECO:0007669"/>
    <property type="project" value="UniProtKB-KW"/>
</dbReference>
<dbReference type="InterPro" id="IPR035451">
    <property type="entry name" value="Ada-like_dom_sf"/>
</dbReference>
<dbReference type="EMBL" id="CP001106">
    <property type="protein sequence ID" value="ACR73665.1"/>
    <property type="molecule type" value="Genomic_DNA"/>
</dbReference>
<accession>C4Z6S3</accession>
<keyword evidence="2" id="KW-0540">Nuclease</keyword>
<dbReference type="HOGENOM" id="CLU_054350_0_2_9"/>
<proteinExistence type="predicted"/>
<geneLocation type="plasmid" evidence="3">
    <name>pEubeli2</name>
</geneLocation>
<organism evidence="2 3">
    <name type="scientific">Lachnospira eligens (strain ATCC 27750 / DSM 3376 / VPI C15-48 / C15-B4)</name>
    <name type="common">Eubacterium eligens</name>
    <dbReference type="NCBI Taxonomy" id="515620"/>
    <lineage>
        <taxon>Bacteria</taxon>
        <taxon>Bacillati</taxon>
        <taxon>Bacillota</taxon>
        <taxon>Clostridia</taxon>
        <taxon>Lachnospirales</taxon>
        <taxon>Lachnospiraceae</taxon>
        <taxon>Lachnospira</taxon>
    </lineage>
</organism>
<dbReference type="eggNOG" id="COG2169">
    <property type="taxonomic scope" value="Bacteria"/>
</dbReference>
<dbReference type="Proteomes" id="UP000001476">
    <property type="component" value="Plasmid pEubeli2"/>
</dbReference>
<dbReference type="AlphaFoldDB" id="C4Z6S3"/>
<evidence type="ECO:0000313" key="3">
    <source>
        <dbReference type="Proteomes" id="UP000001476"/>
    </source>
</evidence>
<dbReference type="Gene3D" id="3.40.570.10">
    <property type="entry name" value="Extracellular Endonuclease, subunit A"/>
    <property type="match status" value="1"/>
</dbReference>
<protein>
    <submittedName>
        <fullName evidence="2">Endonuclease</fullName>
    </submittedName>
</protein>
<keyword evidence="2" id="KW-0614">Plasmid</keyword>
<dbReference type="InterPro" id="IPR044929">
    <property type="entry name" value="DNA/RNA_non-sp_Endonuclease_sf"/>
</dbReference>
<reference evidence="2 3" key="1">
    <citation type="journal article" date="2009" name="Proc. Natl. Acad. Sci. U.S.A.">
        <title>Characterizing a model human gut microbiota composed of members of its two dominant bacterial phyla.</title>
        <authorList>
            <person name="Mahowald M.A."/>
            <person name="Rey F.E."/>
            <person name="Seedorf H."/>
            <person name="Turnbaugh P.J."/>
            <person name="Fulton R.S."/>
            <person name="Wollam A."/>
            <person name="Shah N."/>
            <person name="Wang C."/>
            <person name="Magrini V."/>
            <person name="Wilson R.K."/>
            <person name="Cantarel B.L."/>
            <person name="Coutinho P.M."/>
            <person name="Henrissat B."/>
            <person name="Crock L.W."/>
            <person name="Russell A."/>
            <person name="Verberkmoes N.C."/>
            <person name="Hettich R.L."/>
            <person name="Gordon J.I."/>
        </authorList>
    </citation>
    <scope>NUCLEOTIDE SEQUENCE [LARGE SCALE GENOMIC DNA]</scope>
    <source>
        <strain evidence="3">ATCC 27750 / DSM 3376 / VPI C15-48 / C15-B4</strain>
        <plasmid evidence="2">unnamed</plasmid>
    </source>
</reference>
<gene>
    <name evidence="2" type="ordered locus">EUBELI_20521</name>
</gene>
<evidence type="ECO:0000313" key="2">
    <source>
        <dbReference type="EMBL" id="ACR73665.1"/>
    </source>
</evidence>
<name>C4Z6S3_LACE2</name>
<feature type="domain" description="Type VII secretion system protein EssD-like" evidence="1">
    <location>
        <begin position="71"/>
        <end position="199"/>
    </location>
</feature>
<dbReference type="Gene3D" id="3.40.10.10">
    <property type="entry name" value="DNA Methylphosphotriester Repair Domain"/>
    <property type="match status" value="1"/>
</dbReference>
<dbReference type="Pfam" id="PF13930">
    <property type="entry name" value="Endonuclea_NS_2"/>
    <property type="match status" value="1"/>
</dbReference>
<dbReference type="InterPro" id="IPR044927">
    <property type="entry name" value="Endonuclea_NS_2"/>
</dbReference>
<evidence type="ECO:0000259" key="1">
    <source>
        <dbReference type="Pfam" id="PF13930"/>
    </source>
</evidence>
<keyword evidence="2" id="KW-0255">Endonuclease</keyword>
<keyword evidence="2" id="KW-0378">Hydrolase</keyword>
<dbReference type="GeneID" id="41357227"/>
<keyword evidence="3" id="KW-1185">Reference proteome</keyword>
<sequence length="297" mass="33311">MKKIIIGLAVLALIVFGGYKLFNNISSGDAITKSVQFDYENVQQYDGTKAYVEVNGNKPYFTEKELTKKAYVKYAALDTLKRVSSTMGCIGTETMPEDDEKKDSMGDNYPTGWNSEKYECIDGDGYSQKRTSCIARFLSGAYTEKRNIITASPFMSNNMNVYEVIIARYIERTSNHVMLRVTPIYKSDELMCRGVLMEAYSVEDDGAGICFNVFLYNAQPGISFDYSTGKSTYTGEYLNLAKVTRDYQYIINNGTMTIHRPDCENADKIGSRNILYSNAEKEELIGAGYTAAECCNP</sequence>